<evidence type="ECO:0000313" key="16">
    <source>
        <dbReference type="Proteomes" id="UP000784064"/>
    </source>
</evidence>
<gene>
    <name evidence="13" type="ORF">JJW18_15195</name>
    <name evidence="14" type="ORF">JJW19_14840</name>
</gene>
<evidence type="ECO:0000256" key="1">
    <source>
        <dbReference type="ARBA" id="ARBA00000085"/>
    </source>
</evidence>
<evidence type="ECO:0000256" key="4">
    <source>
        <dbReference type="ARBA" id="ARBA00022553"/>
    </source>
</evidence>
<keyword evidence="10" id="KW-0472">Membrane</keyword>
<dbReference type="InterPro" id="IPR036890">
    <property type="entry name" value="HATPase_C_sf"/>
</dbReference>
<dbReference type="Gene3D" id="6.10.340.10">
    <property type="match status" value="1"/>
</dbReference>
<dbReference type="InterPro" id="IPR036097">
    <property type="entry name" value="HisK_dim/P_sf"/>
</dbReference>
<reference evidence="15" key="1">
    <citation type="submission" date="2021-01" db="EMBL/GenBank/DDBJ databases">
        <title>Stenotrophomonas maltophilia.</title>
        <authorList>
            <person name="Yu Y."/>
        </authorList>
    </citation>
    <scope>NUCLEOTIDE SEQUENCE [LARGE SCALE GENOMIC DNA]</scope>
    <source>
        <strain evidence="15">As-6</strain>
    </source>
</reference>
<dbReference type="PANTHER" id="PTHR45436">
    <property type="entry name" value="SENSOR HISTIDINE KINASE YKOH"/>
    <property type="match status" value="1"/>
</dbReference>
<dbReference type="PANTHER" id="PTHR45436:SF16">
    <property type="entry name" value="HISTIDINE KINASE"/>
    <property type="match status" value="1"/>
</dbReference>
<dbReference type="RefSeq" id="WP_205406057.1">
    <property type="nucleotide sequence ID" value="NZ_JAFFTA010000024.1"/>
</dbReference>
<evidence type="ECO:0000313" key="15">
    <source>
        <dbReference type="Proteomes" id="UP000749453"/>
    </source>
</evidence>
<dbReference type="SMART" id="SM00388">
    <property type="entry name" value="HisKA"/>
    <property type="match status" value="1"/>
</dbReference>
<evidence type="ECO:0000256" key="8">
    <source>
        <dbReference type="ARBA" id="ARBA00022989"/>
    </source>
</evidence>
<accession>A0AAW4GK66</accession>
<dbReference type="PROSITE" id="PS50885">
    <property type="entry name" value="HAMP"/>
    <property type="match status" value="1"/>
</dbReference>
<comment type="caution">
    <text evidence="13">The sequence shown here is derived from an EMBL/GenBank/DDBJ whole genome shotgun (WGS) entry which is preliminary data.</text>
</comment>
<feature type="domain" description="Histidine kinase" evidence="11">
    <location>
        <begin position="226"/>
        <end position="429"/>
    </location>
</feature>
<keyword evidence="4" id="KW-0597">Phosphoprotein</keyword>
<dbReference type="Proteomes" id="UP000749453">
    <property type="component" value="Unassembled WGS sequence"/>
</dbReference>
<evidence type="ECO:0000256" key="3">
    <source>
        <dbReference type="ARBA" id="ARBA00012438"/>
    </source>
</evidence>
<dbReference type="Gene3D" id="3.30.565.10">
    <property type="entry name" value="Histidine kinase-like ATPase, C-terminal domain"/>
    <property type="match status" value="1"/>
</dbReference>
<keyword evidence="7 13" id="KW-0418">Kinase</keyword>
<evidence type="ECO:0000313" key="14">
    <source>
        <dbReference type="EMBL" id="MBM9939427.1"/>
    </source>
</evidence>
<evidence type="ECO:0000259" key="11">
    <source>
        <dbReference type="PROSITE" id="PS50109"/>
    </source>
</evidence>
<dbReference type="EMBL" id="JAFFTB010000026">
    <property type="protein sequence ID" value="MBM9939427.1"/>
    <property type="molecule type" value="Genomic_DNA"/>
</dbReference>
<dbReference type="InterPro" id="IPR005467">
    <property type="entry name" value="His_kinase_dom"/>
</dbReference>
<dbReference type="SUPFAM" id="SSF47384">
    <property type="entry name" value="Homodimeric domain of signal transducing histidine kinase"/>
    <property type="match status" value="1"/>
</dbReference>
<dbReference type="SMART" id="SM00387">
    <property type="entry name" value="HATPase_c"/>
    <property type="match status" value="1"/>
</dbReference>
<feature type="transmembrane region" description="Helical" evidence="10">
    <location>
        <begin position="140"/>
        <end position="163"/>
    </location>
</feature>
<dbReference type="Pfam" id="PF02518">
    <property type="entry name" value="HATPase_c"/>
    <property type="match status" value="1"/>
</dbReference>
<dbReference type="EC" id="2.7.13.3" evidence="3"/>
<dbReference type="Proteomes" id="UP000784064">
    <property type="component" value="Unassembled WGS sequence"/>
</dbReference>
<evidence type="ECO:0000256" key="7">
    <source>
        <dbReference type="ARBA" id="ARBA00022777"/>
    </source>
</evidence>
<evidence type="ECO:0000256" key="2">
    <source>
        <dbReference type="ARBA" id="ARBA00004370"/>
    </source>
</evidence>
<protein>
    <recommendedName>
        <fullName evidence="3">histidine kinase</fullName>
        <ecNumber evidence="3">2.7.13.3</ecNumber>
    </recommendedName>
</protein>
<evidence type="ECO:0000256" key="5">
    <source>
        <dbReference type="ARBA" id="ARBA00022679"/>
    </source>
</evidence>
<comment type="subcellular location">
    <subcellularLocation>
        <location evidence="2">Membrane</location>
    </subcellularLocation>
</comment>
<dbReference type="AlphaFoldDB" id="A0AAW4GK66"/>
<evidence type="ECO:0000256" key="10">
    <source>
        <dbReference type="SAM" id="Phobius"/>
    </source>
</evidence>
<dbReference type="InterPro" id="IPR003594">
    <property type="entry name" value="HATPase_dom"/>
</dbReference>
<name>A0AAW4GK66_9GAMM</name>
<keyword evidence="5" id="KW-0808">Transferase</keyword>
<dbReference type="EMBL" id="JAFFTA010000024">
    <property type="protein sequence ID" value="MBM9914819.1"/>
    <property type="molecule type" value="Genomic_DNA"/>
</dbReference>
<proteinExistence type="predicted"/>
<keyword evidence="9" id="KW-0902">Two-component regulatory system</keyword>
<dbReference type="CDD" id="cd00082">
    <property type="entry name" value="HisKA"/>
    <property type="match status" value="1"/>
</dbReference>
<dbReference type="InterPro" id="IPR003660">
    <property type="entry name" value="HAMP_dom"/>
</dbReference>
<dbReference type="PROSITE" id="PS50109">
    <property type="entry name" value="HIS_KIN"/>
    <property type="match status" value="1"/>
</dbReference>
<dbReference type="Gene3D" id="1.10.287.130">
    <property type="match status" value="1"/>
</dbReference>
<feature type="transmembrane region" description="Helical" evidence="10">
    <location>
        <begin position="12"/>
        <end position="38"/>
    </location>
</feature>
<organism evidence="13 16">
    <name type="scientific">Stenotrophomonas lactitubi</name>
    <dbReference type="NCBI Taxonomy" id="2045214"/>
    <lineage>
        <taxon>Bacteria</taxon>
        <taxon>Pseudomonadati</taxon>
        <taxon>Pseudomonadota</taxon>
        <taxon>Gammaproteobacteria</taxon>
        <taxon>Lysobacterales</taxon>
        <taxon>Lysobacteraceae</taxon>
        <taxon>Stenotrophomonas</taxon>
    </lineage>
</organism>
<dbReference type="InterPro" id="IPR050428">
    <property type="entry name" value="TCS_sensor_his_kinase"/>
</dbReference>
<evidence type="ECO:0000256" key="6">
    <source>
        <dbReference type="ARBA" id="ARBA00022692"/>
    </source>
</evidence>
<evidence type="ECO:0000259" key="12">
    <source>
        <dbReference type="PROSITE" id="PS50885"/>
    </source>
</evidence>
<evidence type="ECO:0000256" key="9">
    <source>
        <dbReference type="ARBA" id="ARBA00023012"/>
    </source>
</evidence>
<comment type="catalytic activity">
    <reaction evidence="1">
        <text>ATP + protein L-histidine = ADP + protein N-phospho-L-histidine.</text>
        <dbReference type="EC" id="2.7.13.3"/>
    </reaction>
</comment>
<dbReference type="InterPro" id="IPR003661">
    <property type="entry name" value="HisK_dim/P_dom"/>
</dbReference>
<dbReference type="GO" id="GO:0000155">
    <property type="term" value="F:phosphorelay sensor kinase activity"/>
    <property type="evidence" value="ECO:0007669"/>
    <property type="project" value="InterPro"/>
</dbReference>
<reference evidence="13" key="2">
    <citation type="submission" date="2021-01" db="EMBL/GenBank/DDBJ databases">
        <authorList>
            <person name="Yu Y."/>
        </authorList>
    </citation>
    <scope>NUCLEOTIDE SEQUENCE</scope>
    <source>
        <strain evidence="13">As-5</strain>
        <strain evidence="14">As-6</strain>
    </source>
</reference>
<dbReference type="SUPFAM" id="SSF55874">
    <property type="entry name" value="ATPase domain of HSP90 chaperone/DNA topoisomerase II/histidine kinase"/>
    <property type="match status" value="1"/>
</dbReference>
<sequence>MKRRPIQRLRRRLVVAFTSFTLFIAAVFGLYSLVFMYAVEDSVFNAQLAREATAQLAVHAATGRWRAPGDAAIRLYQDTSAFPSDLQTTFTQEPWRSEFSGKEGRHYHVRRMDPPPPSRPAWLIAEVSSQLAVRPIRDEVVALLAGTALVMVLLAILLGVWLARRGTRPLYSLVAHVEALPLLPREDTALAAHFDDDEIGVLARAVDRLSARVAAFVAREHAFTRDASHELRTPLAVISSAAGQLLHEPGLSERGQQHLQHIRLSALQLQQAVAALLALAREDEAPPAAQVRLVPLLERVIVEQAPLLGARPVEVQMTLADDAALCAPEPALRVVLANLIGNAFAHTPLGHVRISMEAGELSVYNSTGSDASLGHWPDPRPFEKGEDSLGNGLGLDIMRRLCDHHGLQLRIERHTLGVRAILRGLPMPG</sequence>
<dbReference type="Pfam" id="PF00512">
    <property type="entry name" value="HisKA"/>
    <property type="match status" value="1"/>
</dbReference>
<keyword evidence="15" id="KW-1185">Reference proteome</keyword>
<evidence type="ECO:0000313" key="13">
    <source>
        <dbReference type="EMBL" id="MBM9914819.1"/>
    </source>
</evidence>
<feature type="domain" description="HAMP" evidence="12">
    <location>
        <begin position="164"/>
        <end position="218"/>
    </location>
</feature>
<keyword evidence="8 10" id="KW-1133">Transmembrane helix</keyword>
<dbReference type="GO" id="GO:0005886">
    <property type="term" value="C:plasma membrane"/>
    <property type="evidence" value="ECO:0007669"/>
    <property type="project" value="TreeGrafter"/>
</dbReference>
<keyword evidence="6 10" id="KW-0812">Transmembrane</keyword>